<evidence type="ECO:0000256" key="5">
    <source>
        <dbReference type="SAM" id="Phobius"/>
    </source>
</evidence>
<dbReference type="InterPro" id="IPR036179">
    <property type="entry name" value="Ig-like_dom_sf"/>
</dbReference>
<dbReference type="InterPro" id="IPR007110">
    <property type="entry name" value="Ig-like_dom"/>
</dbReference>
<dbReference type="AlphaFoldDB" id="A0A915PP18"/>
<keyword evidence="1" id="KW-0433">Leucine-rich repeat</keyword>
<dbReference type="SMART" id="SM00408">
    <property type="entry name" value="IGc2"/>
    <property type="match status" value="1"/>
</dbReference>
<feature type="signal peptide" evidence="6">
    <location>
        <begin position="1"/>
        <end position="18"/>
    </location>
</feature>
<dbReference type="InterPro" id="IPR003598">
    <property type="entry name" value="Ig_sub2"/>
</dbReference>
<feature type="chain" id="PRO_5037516981" evidence="6">
    <location>
        <begin position="19"/>
        <end position="631"/>
    </location>
</feature>
<feature type="transmembrane region" description="Helical" evidence="5">
    <location>
        <begin position="568"/>
        <end position="588"/>
    </location>
</feature>
<evidence type="ECO:0000256" key="1">
    <source>
        <dbReference type="ARBA" id="ARBA00022614"/>
    </source>
</evidence>
<keyword evidence="5" id="KW-0812">Transmembrane</keyword>
<name>A0A915PP18_9BILA</name>
<dbReference type="Gene3D" id="3.80.10.10">
    <property type="entry name" value="Ribonuclease Inhibitor"/>
    <property type="match status" value="2"/>
</dbReference>
<dbReference type="InterPro" id="IPR032675">
    <property type="entry name" value="LRR_dom_sf"/>
</dbReference>
<evidence type="ECO:0000313" key="9">
    <source>
        <dbReference type="WBParaSite" id="sdigi.contig179.g5737.t1"/>
    </source>
</evidence>
<dbReference type="InterPro" id="IPR003599">
    <property type="entry name" value="Ig_sub"/>
</dbReference>
<dbReference type="InterPro" id="IPR013098">
    <property type="entry name" value="Ig_I-set"/>
</dbReference>
<keyword evidence="3" id="KW-0677">Repeat</keyword>
<dbReference type="InterPro" id="IPR003591">
    <property type="entry name" value="Leu-rich_rpt_typical-subtyp"/>
</dbReference>
<keyword evidence="2 6" id="KW-0732">Signal</keyword>
<dbReference type="WBParaSite" id="sdigi.contig179.g5737.t1">
    <property type="protein sequence ID" value="sdigi.contig179.g5737.t1"/>
    <property type="gene ID" value="sdigi.contig179.g5737"/>
</dbReference>
<dbReference type="Gene3D" id="2.60.40.10">
    <property type="entry name" value="Immunoglobulins"/>
    <property type="match status" value="1"/>
</dbReference>
<dbReference type="SMART" id="SM00369">
    <property type="entry name" value="LRR_TYP"/>
    <property type="match status" value="9"/>
</dbReference>
<protein>
    <submittedName>
        <fullName evidence="9">Ig-like domain-containing protein</fullName>
    </submittedName>
</protein>
<dbReference type="PANTHER" id="PTHR24366:SF96">
    <property type="entry name" value="LEUCINE RICH REPEAT CONTAINING 53"/>
    <property type="match status" value="1"/>
</dbReference>
<dbReference type="Pfam" id="PF07679">
    <property type="entry name" value="I-set"/>
    <property type="match status" value="1"/>
</dbReference>
<dbReference type="SMART" id="SM00409">
    <property type="entry name" value="IG"/>
    <property type="match status" value="1"/>
</dbReference>
<dbReference type="PROSITE" id="PS51450">
    <property type="entry name" value="LRR"/>
    <property type="match status" value="2"/>
</dbReference>
<dbReference type="SUPFAM" id="SSF48726">
    <property type="entry name" value="Immunoglobulin"/>
    <property type="match status" value="1"/>
</dbReference>
<sequence>MLFFLLSLLFLPLVRVSSDRNVTSNFTSYTESCRNYSIEDVITMNCSHSMLQQFSPLAVVRNSSINEFTASEIVSLDISYNKLENLPDFHHFVHLKRLNLEYNRIYSIPHEAFTSLRSLEEVNLSHNWISQISENAFKNLRTLRKISLDGNYLETLPSSVDMHTVQELYLNDNLIRTVPSELLIFPNLTTLSLANNKISFMQSKALINCYKLENLNLAQNYFHEVPREILQNVASTLIKLNLSSTPIMMIKDGDFANLSAIQEIDLSNTKITIIEENSFWNLPKLVKLYLNDNSELKHLYYGAFRSLPSLSLIHLHNCKLTGLHDLSQELLPSLQHLSLNGNPLLCDCNLIWLQRNRHIVMDREELTCFNISNDKRYQNLDNFEIAEHCSPRIINVPDEVVIMKGERLFLRCDAIGNPEPAILWLDEADGGEFSNGRFLMIERINRDQTGFYRCVAHSEFGLTEAKIFVNVIPNLNLEVLRINSTVAKAIWHGMLPYETSRFHVRLRDNLIELLQDVENYGDEIVTYFQSEIFSDTFELCLMIDATELMCANFDTRDRNNYRLMLMKFSHFAYSIIFIAYIYIFYIAYNLKLKCEQSAENDAIKKVNVTVFAEKEPKFYRSSALAIEILER</sequence>
<organism evidence="8 9">
    <name type="scientific">Setaria digitata</name>
    <dbReference type="NCBI Taxonomy" id="48799"/>
    <lineage>
        <taxon>Eukaryota</taxon>
        <taxon>Metazoa</taxon>
        <taxon>Ecdysozoa</taxon>
        <taxon>Nematoda</taxon>
        <taxon>Chromadorea</taxon>
        <taxon>Rhabditida</taxon>
        <taxon>Spirurina</taxon>
        <taxon>Spiruromorpha</taxon>
        <taxon>Filarioidea</taxon>
        <taxon>Setariidae</taxon>
        <taxon>Setaria</taxon>
    </lineage>
</organism>
<evidence type="ECO:0000313" key="8">
    <source>
        <dbReference type="Proteomes" id="UP000887581"/>
    </source>
</evidence>
<dbReference type="PANTHER" id="PTHR24366">
    <property type="entry name" value="IG(IMMUNOGLOBULIN) AND LRR(LEUCINE RICH REPEAT) DOMAINS"/>
    <property type="match status" value="1"/>
</dbReference>
<dbReference type="Pfam" id="PF13855">
    <property type="entry name" value="LRR_8"/>
    <property type="match status" value="3"/>
</dbReference>
<evidence type="ECO:0000256" key="6">
    <source>
        <dbReference type="SAM" id="SignalP"/>
    </source>
</evidence>
<dbReference type="InterPro" id="IPR001611">
    <property type="entry name" value="Leu-rich_rpt"/>
</dbReference>
<dbReference type="InterPro" id="IPR013783">
    <property type="entry name" value="Ig-like_fold"/>
</dbReference>
<reference evidence="9" key="1">
    <citation type="submission" date="2022-11" db="UniProtKB">
        <authorList>
            <consortium name="WormBaseParasite"/>
        </authorList>
    </citation>
    <scope>IDENTIFICATION</scope>
</reference>
<dbReference type="SUPFAM" id="SSF52058">
    <property type="entry name" value="L domain-like"/>
    <property type="match status" value="1"/>
</dbReference>
<dbReference type="Proteomes" id="UP000887581">
    <property type="component" value="Unplaced"/>
</dbReference>
<dbReference type="PROSITE" id="PS50835">
    <property type="entry name" value="IG_LIKE"/>
    <property type="match status" value="1"/>
</dbReference>
<keyword evidence="8" id="KW-1185">Reference proteome</keyword>
<evidence type="ECO:0000256" key="4">
    <source>
        <dbReference type="ARBA" id="ARBA00023157"/>
    </source>
</evidence>
<keyword evidence="5" id="KW-1133">Transmembrane helix</keyword>
<evidence type="ECO:0000259" key="7">
    <source>
        <dbReference type="PROSITE" id="PS50835"/>
    </source>
</evidence>
<evidence type="ECO:0000256" key="3">
    <source>
        <dbReference type="ARBA" id="ARBA00022737"/>
    </source>
</evidence>
<accession>A0A915PP18</accession>
<evidence type="ECO:0000256" key="2">
    <source>
        <dbReference type="ARBA" id="ARBA00022729"/>
    </source>
</evidence>
<feature type="domain" description="Ig-like" evidence="7">
    <location>
        <begin position="391"/>
        <end position="470"/>
    </location>
</feature>
<keyword evidence="4" id="KW-1015">Disulfide bond</keyword>
<keyword evidence="5" id="KW-0472">Membrane</keyword>
<proteinExistence type="predicted"/>